<accession>A0A9Q6IAA7</accession>
<dbReference type="RefSeq" id="WP_110653666.1">
    <property type="nucleotide sequence ID" value="NZ_QJRN01000031.1"/>
</dbReference>
<dbReference type="Proteomes" id="UP000248188">
    <property type="component" value="Unassembled WGS sequence"/>
</dbReference>
<name>A0A9Q6IAA7_9PSED</name>
<gene>
    <name evidence="1" type="ORF">DMX08_29900</name>
</gene>
<protein>
    <submittedName>
        <fullName evidence="1">Uncharacterized protein</fullName>
    </submittedName>
</protein>
<evidence type="ECO:0000313" key="1">
    <source>
        <dbReference type="EMBL" id="PYC29034.1"/>
    </source>
</evidence>
<comment type="caution">
    <text evidence="1">The sequence shown here is derived from an EMBL/GenBank/DDBJ whole genome shotgun (WGS) entry which is preliminary data.</text>
</comment>
<organism evidence="1 2">
    <name type="scientific">Pseudomonas protegens</name>
    <dbReference type="NCBI Taxonomy" id="380021"/>
    <lineage>
        <taxon>Bacteria</taxon>
        <taxon>Pseudomonadati</taxon>
        <taxon>Pseudomonadota</taxon>
        <taxon>Gammaproteobacteria</taxon>
        <taxon>Pseudomonadales</taxon>
        <taxon>Pseudomonadaceae</taxon>
        <taxon>Pseudomonas</taxon>
    </lineage>
</organism>
<dbReference type="AlphaFoldDB" id="A0A9Q6IAA7"/>
<evidence type="ECO:0000313" key="2">
    <source>
        <dbReference type="Proteomes" id="UP000248188"/>
    </source>
</evidence>
<dbReference type="EMBL" id="QJRN01000031">
    <property type="protein sequence ID" value="PYC29034.1"/>
    <property type="molecule type" value="Genomic_DNA"/>
</dbReference>
<reference evidence="1 2" key="1">
    <citation type="submission" date="2018-06" db="EMBL/GenBank/DDBJ databases">
        <title>Pseudomonas diversity within urban Lake Michigan freshwaters.</title>
        <authorList>
            <person name="Batrich M."/>
            <person name="Hatzopoulos T."/>
            <person name="Putonti C."/>
        </authorList>
    </citation>
    <scope>NUCLEOTIDE SEQUENCE [LARGE SCALE GENOMIC DNA]</scope>
    <source>
        <strain evidence="1 2">MB-090624</strain>
    </source>
</reference>
<sequence length="128" mass="14134">MRITLTDIRLTAAQDLCVGFCCAFGEGRGQWLGPSPRVGHDYEVELSLEDEFSWNDNLEPCAQGPFRLHWDQGALQVSGRLVQVDEDGVAALAVGPSIILLSLRGGHERLPQWVSLRARQINLQPIAL</sequence>
<proteinExistence type="predicted"/>